<reference evidence="5" key="1">
    <citation type="submission" date="2017-04" db="EMBL/GenBank/DDBJ databases">
        <authorList>
            <person name="Varghese N."/>
            <person name="Submissions S."/>
        </authorList>
    </citation>
    <scope>NUCLEOTIDE SEQUENCE [LARGE SCALE GENOMIC DNA]</scope>
    <source>
        <strain evidence="5">Dd16</strain>
    </source>
</reference>
<dbReference type="Gene3D" id="1.10.10.60">
    <property type="entry name" value="Homeodomain-like"/>
    <property type="match status" value="1"/>
</dbReference>
<dbReference type="InterPro" id="IPR036271">
    <property type="entry name" value="Tet_transcr_reg_TetR-rel_C_sf"/>
</dbReference>
<dbReference type="InterPro" id="IPR001647">
    <property type="entry name" value="HTH_TetR"/>
</dbReference>
<evidence type="ECO:0000256" key="2">
    <source>
        <dbReference type="PROSITE-ProRule" id="PRU00335"/>
    </source>
</evidence>
<feature type="DNA-binding region" description="H-T-H motif" evidence="2">
    <location>
        <begin position="40"/>
        <end position="59"/>
    </location>
</feature>
<dbReference type="EMBL" id="LT840185">
    <property type="protein sequence ID" value="SMF72876.1"/>
    <property type="molecule type" value="Genomic_DNA"/>
</dbReference>
<dbReference type="GO" id="GO:0003700">
    <property type="term" value="F:DNA-binding transcription factor activity"/>
    <property type="evidence" value="ECO:0007669"/>
    <property type="project" value="TreeGrafter"/>
</dbReference>
<dbReference type="PANTHER" id="PTHR30055:SF146">
    <property type="entry name" value="HTH-TYPE TRANSCRIPTIONAL DUAL REGULATOR CECR"/>
    <property type="match status" value="1"/>
</dbReference>
<keyword evidence="5" id="KW-1185">Reference proteome</keyword>
<evidence type="ECO:0000313" key="4">
    <source>
        <dbReference type="EMBL" id="SMF72876.1"/>
    </source>
</evidence>
<name>A0A1X7GRE8_9SPHN</name>
<gene>
    <name evidence="4" type="ORF">SAMN06295910_2081</name>
</gene>
<dbReference type="Pfam" id="PF14246">
    <property type="entry name" value="TetR_C_7"/>
    <property type="match status" value="1"/>
</dbReference>
<organism evidence="4 5">
    <name type="scientific">Allosphingosinicella indica</name>
    <dbReference type="NCBI Taxonomy" id="941907"/>
    <lineage>
        <taxon>Bacteria</taxon>
        <taxon>Pseudomonadati</taxon>
        <taxon>Pseudomonadota</taxon>
        <taxon>Alphaproteobacteria</taxon>
        <taxon>Sphingomonadales</taxon>
        <taxon>Sphingomonadaceae</taxon>
        <taxon>Allosphingosinicella</taxon>
    </lineage>
</organism>
<dbReference type="PRINTS" id="PR00455">
    <property type="entry name" value="HTHTETR"/>
</dbReference>
<dbReference type="Gene3D" id="1.10.357.10">
    <property type="entry name" value="Tetracycline Repressor, domain 2"/>
    <property type="match status" value="1"/>
</dbReference>
<dbReference type="Pfam" id="PF00440">
    <property type="entry name" value="TetR_N"/>
    <property type="match status" value="1"/>
</dbReference>
<dbReference type="AlphaFoldDB" id="A0A1X7GRE8"/>
<keyword evidence="1 2" id="KW-0238">DNA-binding</keyword>
<dbReference type="SUPFAM" id="SSF46689">
    <property type="entry name" value="Homeodomain-like"/>
    <property type="match status" value="1"/>
</dbReference>
<sequence length="209" mass="23181">MASCYGRVVAAESERQAARRQAILDAAESLFLEHGFTGVSLQAIVRRSGGSLATVYELFGNKQGLLRAVVDRHRDRGLGDIEEIACSASRPADILLTVAERYHGFAADPRSVDFLRLVIGESLRDPDFGQAFHHDMHDCHLHGVAECFERWNAEGKAEIDDPLAAAELYFSTVMCDAPMRAMLGAPPEPTERAKLAWRLQPFIDRFRIA</sequence>
<feature type="domain" description="HTH tetR-type" evidence="3">
    <location>
        <begin position="17"/>
        <end position="77"/>
    </location>
</feature>
<evidence type="ECO:0000313" key="5">
    <source>
        <dbReference type="Proteomes" id="UP000192934"/>
    </source>
</evidence>
<dbReference type="SUPFAM" id="SSF48498">
    <property type="entry name" value="Tetracyclin repressor-like, C-terminal domain"/>
    <property type="match status" value="1"/>
</dbReference>
<dbReference type="GO" id="GO:0000976">
    <property type="term" value="F:transcription cis-regulatory region binding"/>
    <property type="evidence" value="ECO:0007669"/>
    <property type="project" value="TreeGrafter"/>
</dbReference>
<dbReference type="Proteomes" id="UP000192934">
    <property type="component" value="Chromosome I"/>
</dbReference>
<dbReference type="PANTHER" id="PTHR30055">
    <property type="entry name" value="HTH-TYPE TRANSCRIPTIONAL REGULATOR RUTR"/>
    <property type="match status" value="1"/>
</dbReference>
<dbReference type="InterPro" id="IPR009057">
    <property type="entry name" value="Homeodomain-like_sf"/>
</dbReference>
<accession>A0A1X7GRE8</accession>
<proteinExistence type="predicted"/>
<dbReference type="InterPro" id="IPR039536">
    <property type="entry name" value="TetR_C_Proteobacteria"/>
</dbReference>
<dbReference type="STRING" id="941907.SAMN06295910_2081"/>
<evidence type="ECO:0000256" key="1">
    <source>
        <dbReference type="ARBA" id="ARBA00023125"/>
    </source>
</evidence>
<dbReference type="InterPro" id="IPR050109">
    <property type="entry name" value="HTH-type_TetR-like_transc_reg"/>
</dbReference>
<protein>
    <submittedName>
        <fullName evidence="4">Transcriptional regulator, TetR family</fullName>
    </submittedName>
</protein>
<dbReference type="PROSITE" id="PS50977">
    <property type="entry name" value="HTH_TETR_2"/>
    <property type="match status" value="1"/>
</dbReference>
<evidence type="ECO:0000259" key="3">
    <source>
        <dbReference type="PROSITE" id="PS50977"/>
    </source>
</evidence>